<sequence>MSWQSYVDTQLVGTGKVKKAAIFGHDGSLWAGSPDFKVGGAEAQKVIKAFNDTSEIAANGMYLEGTKYVLLRADDKTIYARHGQNGVACVKTNQTVLIGYYEEGMQAGDCNTVVEKLAEYLVGTGYPFHVHEEILL</sequence>
<evidence type="ECO:0000256" key="1">
    <source>
        <dbReference type="ARBA" id="ARBA00004245"/>
    </source>
</evidence>
<evidence type="ECO:0000256" key="4">
    <source>
        <dbReference type="ARBA" id="ARBA00023203"/>
    </source>
</evidence>
<evidence type="ECO:0000313" key="8">
    <source>
        <dbReference type="EMBL" id="KAG0016588.1"/>
    </source>
</evidence>
<dbReference type="AlphaFoldDB" id="A0A9P6T0R1"/>
<keyword evidence="9" id="KW-1185">Reference proteome</keyword>
<protein>
    <recommendedName>
        <fullName evidence="7">Profilin</fullName>
    </recommendedName>
</protein>
<dbReference type="InterPro" id="IPR048278">
    <property type="entry name" value="PFN"/>
</dbReference>
<dbReference type="Pfam" id="PF00235">
    <property type="entry name" value="Profilin"/>
    <property type="match status" value="1"/>
</dbReference>
<dbReference type="GO" id="GO:0005856">
    <property type="term" value="C:cytoskeleton"/>
    <property type="evidence" value="ECO:0007669"/>
    <property type="project" value="UniProtKB-SubCell"/>
</dbReference>
<dbReference type="SMART" id="SM00392">
    <property type="entry name" value="PROF"/>
    <property type="match status" value="1"/>
</dbReference>
<evidence type="ECO:0000313" key="9">
    <source>
        <dbReference type="Proteomes" id="UP000703661"/>
    </source>
</evidence>
<reference evidence="8" key="1">
    <citation type="journal article" date="2020" name="Fungal Divers.">
        <title>Resolving the Mortierellaceae phylogeny through synthesis of multi-gene phylogenetics and phylogenomics.</title>
        <authorList>
            <person name="Vandepol N."/>
            <person name="Liber J."/>
            <person name="Desiro A."/>
            <person name="Na H."/>
            <person name="Kennedy M."/>
            <person name="Barry K."/>
            <person name="Grigoriev I.V."/>
            <person name="Miller A.N."/>
            <person name="O'Donnell K."/>
            <person name="Stajich J.E."/>
            <person name="Bonito G."/>
        </authorList>
    </citation>
    <scope>NUCLEOTIDE SEQUENCE</scope>
    <source>
        <strain evidence="8">NRRL 2769</strain>
    </source>
</reference>
<evidence type="ECO:0000256" key="2">
    <source>
        <dbReference type="ARBA" id="ARBA00010058"/>
    </source>
</evidence>
<evidence type="ECO:0000256" key="6">
    <source>
        <dbReference type="RuleBase" id="RU003908"/>
    </source>
</evidence>
<dbReference type="EMBL" id="JAAAID010000520">
    <property type="protein sequence ID" value="KAG0016588.1"/>
    <property type="molecule type" value="Genomic_DNA"/>
</dbReference>
<proteinExistence type="inferred from homology"/>
<dbReference type="Proteomes" id="UP000703661">
    <property type="component" value="Unassembled WGS sequence"/>
</dbReference>
<comment type="similarity">
    <text evidence="2 7">Belongs to the profilin family.</text>
</comment>
<dbReference type="InterPro" id="IPR005455">
    <property type="entry name" value="PFN_euk"/>
</dbReference>
<dbReference type="CDD" id="cd00148">
    <property type="entry name" value="PROF"/>
    <property type="match status" value="1"/>
</dbReference>
<keyword evidence="3" id="KW-0963">Cytoplasm</keyword>
<name>A0A9P6T0R1_9FUNG</name>
<dbReference type="GO" id="GO:0003785">
    <property type="term" value="F:actin monomer binding"/>
    <property type="evidence" value="ECO:0007669"/>
    <property type="project" value="TreeGrafter"/>
</dbReference>
<dbReference type="PROSITE" id="PS00414">
    <property type="entry name" value="PROFILIN"/>
    <property type="match status" value="1"/>
</dbReference>
<dbReference type="PRINTS" id="PR00392">
    <property type="entry name" value="PROFILIN"/>
</dbReference>
<dbReference type="GO" id="GO:0005938">
    <property type="term" value="C:cell cortex"/>
    <property type="evidence" value="ECO:0007669"/>
    <property type="project" value="TreeGrafter"/>
</dbReference>
<keyword evidence="4 7" id="KW-0009">Actin-binding</keyword>
<evidence type="ECO:0000256" key="7">
    <source>
        <dbReference type="RuleBase" id="RU003909"/>
    </source>
</evidence>
<comment type="caution">
    <text evidence="8">The sequence shown here is derived from an EMBL/GenBank/DDBJ whole genome shotgun (WGS) entry which is preliminary data.</text>
</comment>
<dbReference type="PANTHER" id="PTHR11604">
    <property type="entry name" value="PROFILIN"/>
    <property type="match status" value="1"/>
</dbReference>
<organism evidence="8 9">
    <name type="scientific">Entomortierella chlamydospora</name>
    <dbReference type="NCBI Taxonomy" id="101097"/>
    <lineage>
        <taxon>Eukaryota</taxon>
        <taxon>Fungi</taxon>
        <taxon>Fungi incertae sedis</taxon>
        <taxon>Mucoromycota</taxon>
        <taxon>Mortierellomycotina</taxon>
        <taxon>Mortierellomycetes</taxon>
        <taxon>Mortierellales</taxon>
        <taxon>Mortierellaceae</taxon>
        <taxon>Entomortierella</taxon>
    </lineage>
</organism>
<dbReference type="SUPFAM" id="SSF55770">
    <property type="entry name" value="Profilin (actin-binding protein)"/>
    <property type="match status" value="1"/>
</dbReference>
<gene>
    <name evidence="8" type="primary">PFY1_2</name>
    <name evidence="8" type="ORF">BGZ80_009110</name>
</gene>
<dbReference type="PANTHER" id="PTHR11604:SF0">
    <property type="entry name" value="PROFILIN"/>
    <property type="match status" value="1"/>
</dbReference>
<keyword evidence="5 6" id="KW-0206">Cytoskeleton</keyword>
<evidence type="ECO:0000256" key="5">
    <source>
        <dbReference type="ARBA" id="ARBA00023212"/>
    </source>
</evidence>
<dbReference type="InterPro" id="IPR036140">
    <property type="entry name" value="PFN_sf"/>
</dbReference>
<dbReference type="PRINTS" id="PR01640">
    <property type="entry name" value="PROFILINPLNT"/>
</dbReference>
<comment type="function">
    <text evidence="6">Binds to actin and affects the structure of the cytoskeleton. At high concentrations, profilin prevents the polymerization of actin, whereas it enhances it at low concentrations.</text>
</comment>
<dbReference type="InterPro" id="IPR027310">
    <property type="entry name" value="Profilin_CS"/>
</dbReference>
<comment type="subunit">
    <text evidence="6">Occurs in many kinds of cells as a complex with monomeric actin in a 1:1 ratio.</text>
</comment>
<evidence type="ECO:0000256" key="3">
    <source>
        <dbReference type="ARBA" id="ARBA00022490"/>
    </source>
</evidence>
<dbReference type="FunFam" id="3.30.450.30:FF:000001">
    <property type="entry name" value="Profilin"/>
    <property type="match status" value="1"/>
</dbReference>
<comment type="subcellular location">
    <subcellularLocation>
        <location evidence="1">Cytoplasm</location>
        <location evidence="1">Cytoskeleton</location>
    </subcellularLocation>
</comment>
<accession>A0A9P6T0R1</accession>
<dbReference type="Gene3D" id="3.30.450.30">
    <property type="entry name" value="Dynein light chain 2a, cytoplasmic"/>
    <property type="match status" value="1"/>
</dbReference>